<dbReference type="Proteomes" id="UP000663792">
    <property type="component" value="Unassembled WGS sequence"/>
</dbReference>
<evidence type="ECO:0000313" key="2">
    <source>
        <dbReference type="EMBL" id="MBM9467546.1"/>
    </source>
</evidence>
<protein>
    <submittedName>
        <fullName evidence="2">LUD domain-containing protein</fullName>
    </submittedName>
</protein>
<dbReference type="RefSeq" id="WP_205260504.1">
    <property type="nucleotide sequence ID" value="NZ_JAERWK010000011.1"/>
</dbReference>
<dbReference type="EMBL" id="JAERWK010000011">
    <property type="protein sequence ID" value="MBM9467546.1"/>
    <property type="molecule type" value="Genomic_DNA"/>
</dbReference>
<proteinExistence type="predicted"/>
<gene>
    <name evidence="2" type="ORF">JL106_09680</name>
</gene>
<dbReference type="Gene3D" id="3.40.50.10420">
    <property type="entry name" value="NagB/RpiA/CoA transferase-like"/>
    <property type="match status" value="1"/>
</dbReference>
<evidence type="ECO:0000313" key="3">
    <source>
        <dbReference type="Proteomes" id="UP000663792"/>
    </source>
</evidence>
<dbReference type="PANTHER" id="PTHR43682">
    <property type="entry name" value="LACTATE UTILIZATION PROTEIN C"/>
    <property type="match status" value="1"/>
</dbReference>
<keyword evidence="3" id="KW-1185">Reference proteome</keyword>
<dbReference type="Pfam" id="PF02589">
    <property type="entry name" value="LUD_dom"/>
    <property type="match status" value="1"/>
</dbReference>
<dbReference type="SUPFAM" id="SSF100950">
    <property type="entry name" value="NagB/RpiA/CoA transferase-like"/>
    <property type="match status" value="1"/>
</dbReference>
<accession>A0A939BZC2</accession>
<dbReference type="InterPro" id="IPR003741">
    <property type="entry name" value="LUD_dom"/>
</dbReference>
<name>A0A939BZC2_9ACTN</name>
<reference evidence="2" key="1">
    <citation type="submission" date="2021-01" db="EMBL/GenBank/DDBJ databases">
        <title>YIM 132084 draft genome.</title>
        <authorList>
            <person name="An D."/>
        </authorList>
    </citation>
    <scope>NUCLEOTIDE SEQUENCE</scope>
    <source>
        <strain evidence="2">YIM 132084</strain>
    </source>
</reference>
<evidence type="ECO:0000259" key="1">
    <source>
        <dbReference type="Pfam" id="PF02589"/>
    </source>
</evidence>
<dbReference type="InterPro" id="IPR037171">
    <property type="entry name" value="NagB/RpiA_transferase-like"/>
</dbReference>
<dbReference type="PANTHER" id="PTHR43682:SF1">
    <property type="entry name" value="LACTATE UTILIZATION PROTEIN C"/>
    <property type="match status" value="1"/>
</dbReference>
<organism evidence="2 3">
    <name type="scientific">Nakamurella leprariae</name>
    <dbReference type="NCBI Taxonomy" id="2803911"/>
    <lineage>
        <taxon>Bacteria</taxon>
        <taxon>Bacillati</taxon>
        <taxon>Actinomycetota</taxon>
        <taxon>Actinomycetes</taxon>
        <taxon>Nakamurellales</taxon>
        <taxon>Nakamurellaceae</taxon>
        <taxon>Nakamurella</taxon>
    </lineage>
</organism>
<dbReference type="InterPro" id="IPR024185">
    <property type="entry name" value="FTHF_cligase-like_sf"/>
</dbReference>
<sequence length="205" mass="21536">MSSRDRILADVRRAIGGSARSAPGPVERTYHRENLVARADVDRFAEAVAEYRATVHRVDTDADLPALVAGLCAGESVVVPDDLPDSVIGTLDVHRDTAARPLSVTELDGITAVVTFGRLGIAATGTVVLDAGPGQGRRALTLVPDHHVCVLRADQVVDTVPQAIAALDPVRPITLISGPSATSDIELDRVEGVHGPRRLDVVIVG</sequence>
<comment type="caution">
    <text evidence="2">The sequence shown here is derived from an EMBL/GenBank/DDBJ whole genome shotgun (WGS) entry which is preliminary data.</text>
</comment>
<feature type="domain" description="LUD" evidence="1">
    <location>
        <begin position="42"/>
        <end position="204"/>
    </location>
</feature>
<dbReference type="AlphaFoldDB" id="A0A939BZC2"/>